<evidence type="ECO:0000313" key="2">
    <source>
        <dbReference type="EMBL" id="SFR38529.1"/>
    </source>
</evidence>
<organism evidence="2 3">
    <name type="scientific">Yoonia tamlensis</name>
    <dbReference type="NCBI Taxonomy" id="390270"/>
    <lineage>
        <taxon>Bacteria</taxon>
        <taxon>Pseudomonadati</taxon>
        <taxon>Pseudomonadota</taxon>
        <taxon>Alphaproteobacteria</taxon>
        <taxon>Rhodobacterales</taxon>
        <taxon>Paracoccaceae</taxon>
        <taxon>Yoonia</taxon>
    </lineage>
</organism>
<reference evidence="3" key="1">
    <citation type="submission" date="2016-10" db="EMBL/GenBank/DDBJ databases">
        <authorList>
            <person name="Varghese N."/>
            <person name="Submissions S."/>
        </authorList>
    </citation>
    <scope>NUCLEOTIDE SEQUENCE [LARGE SCALE GENOMIC DNA]</scope>
    <source>
        <strain evidence="3">DSM 26879</strain>
    </source>
</reference>
<evidence type="ECO:0008006" key="4">
    <source>
        <dbReference type="Google" id="ProtNLM"/>
    </source>
</evidence>
<accession>A0A1I6G8M0</accession>
<sequence>MFGFMRSRFAALSCVFCLATPIAAQTAADGWLSVGQIASDDLATGYVFGDFTLSASGGHWGAEIGMFGVVGRLHETYAAVSWQDGQHKLELGFPRPAYDRFAVSGLTRVMPRRALESIATTRSRATAGVFTESEFLPYGLAYRRADLVVSLHGVPDTDIVVAGLGGRKTYAHWQLDYALEAVSQNNAIDWNAKAQAAVAAGRWDMGVGIYANDANAAALTAEIFAAVTLADHLSVTALLRQSDSDDPLAGAKLTYAHDSGLLAEAAIAGDRSNGTSVAVSLGYQF</sequence>
<feature type="chain" id="PRO_5011538996" description="Porin" evidence="1">
    <location>
        <begin position="28"/>
        <end position="285"/>
    </location>
</feature>
<dbReference type="Proteomes" id="UP000199478">
    <property type="component" value="Unassembled WGS sequence"/>
</dbReference>
<dbReference type="EMBL" id="FOYP01000001">
    <property type="protein sequence ID" value="SFR38529.1"/>
    <property type="molecule type" value="Genomic_DNA"/>
</dbReference>
<name>A0A1I6G8M0_9RHOB</name>
<dbReference type="RefSeq" id="WP_090197741.1">
    <property type="nucleotide sequence ID" value="NZ_FOYP01000001.1"/>
</dbReference>
<keyword evidence="3" id="KW-1185">Reference proteome</keyword>
<dbReference type="AlphaFoldDB" id="A0A1I6G8M0"/>
<evidence type="ECO:0000256" key="1">
    <source>
        <dbReference type="SAM" id="SignalP"/>
    </source>
</evidence>
<dbReference type="OrthoDB" id="7828686at2"/>
<gene>
    <name evidence="2" type="ORF">SAMN04488005_1246</name>
</gene>
<keyword evidence="1" id="KW-0732">Signal</keyword>
<protein>
    <recommendedName>
        <fullName evidence="4">Porin</fullName>
    </recommendedName>
</protein>
<evidence type="ECO:0000313" key="3">
    <source>
        <dbReference type="Proteomes" id="UP000199478"/>
    </source>
</evidence>
<feature type="signal peptide" evidence="1">
    <location>
        <begin position="1"/>
        <end position="27"/>
    </location>
</feature>
<proteinExistence type="predicted"/>